<evidence type="ECO:0000256" key="1">
    <source>
        <dbReference type="SAM" id="MobiDB-lite"/>
    </source>
</evidence>
<proteinExistence type="predicted"/>
<evidence type="ECO:0008006" key="5">
    <source>
        <dbReference type="Google" id="ProtNLM"/>
    </source>
</evidence>
<evidence type="ECO:0000256" key="2">
    <source>
        <dbReference type="SAM" id="Phobius"/>
    </source>
</evidence>
<feature type="compositionally biased region" description="Polar residues" evidence="1">
    <location>
        <begin position="102"/>
        <end position="132"/>
    </location>
</feature>
<gene>
    <name evidence="3" type="ORF">GCM10007377_10190</name>
</gene>
<dbReference type="AlphaFoldDB" id="A0A8J3AK56"/>
<sequence>MADSQTPIPQSPNNSEPTSSNISSDAQPIVPNVPTMAAMPSIHVPNLNTESETTPTQATQPTQPPQSAQSSQSMPAQAMPPSQTNPSAQSVPPEQPQYASPVPQTDIPQTGAAQPSVPQYGTPQFGTPQQPSAPQPQFGAYAPQQPMPTVPTGQTAPSGQANPAQPQPNPYGDPVTPPQYGAPAGAPMYGAYGQPMNQGFPTAPGAPMPQYATQPGSGDTSIEPPIWHPWYGISFPGSITRFFKKYATFNGRASRSEYWWVVLFLALVQIVFAILESATNGSSAVSLLQGLWSLAILVPQLALSVRRLHDANLSGWWIIVPYILAVTGTILMFVGGMGAVLSIASDTTGATAGLGAAMIGVFMALVGGIMSIVFTLLPSKPEGARFDKPTL</sequence>
<dbReference type="InterPro" id="IPR008523">
    <property type="entry name" value="DUF805"/>
</dbReference>
<protein>
    <recommendedName>
        <fullName evidence="5">DUF805 domain-containing protein</fullName>
    </recommendedName>
</protein>
<feature type="transmembrane region" description="Helical" evidence="2">
    <location>
        <begin position="356"/>
        <end position="377"/>
    </location>
</feature>
<dbReference type="PANTHER" id="PTHR34980:SF2">
    <property type="entry name" value="INNER MEMBRANE PROTEIN YHAH-RELATED"/>
    <property type="match status" value="1"/>
</dbReference>
<keyword evidence="2" id="KW-1133">Transmembrane helix</keyword>
<feature type="transmembrane region" description="Helical" evidence="2">
    <location>
        <begin position="317"/>
        <end position="344"/>
    </location>
</feature>
<reference evidence="3" key="2">
    <citation type="submission" date="2020-09" db="EMBL/GenBank/DDBJ databases">
        <authorList>
            <person name="Sun Q."/>
            <person name="Sedlacek I."/>
        </authorList>
    </citation>
    <scope>NUCLEOTIDE SEQUENCE</scope>
    <source>
        <strain evidence="3">CCM 8606</strain>
    </source>
</reference>
<dbReference type="Pfam" id="PF05656">
    <property type="entry name" value="DUF805"/>
    <property type="match status" value="1"/>
</dbReference>
<evidence type="ECO:0000313" key="4">
    <source>
        <dbReference type="Proteomes" id="UP000619536"/>
    </source>
</evidence>
<accession>A0A8J3AK56</accession>
<dbReference type="Proteomes" id="UP000619536">
    <property type="component" value="Unassembled WGS sequence"/>
</dbReference>
<feature type="transmembrane region" description="Helical" evidence="2">
    <location>
        <begin position="287"/>
        <end position="305"/>
    </location>
</feature>
<organism evidence="3 4">
    <name type="scientific">Galliscardovia ingluviei</name>
    <dbReference type="NCBI Taxonomy" id="1769422"/>
    <lineage>
        <taxon>Bacteria</taxon>
        <taxon>Bacillati</taxon>
        <taxon>Actinomycetota</taxon>
        <taxon>Actinomycetes</taxon>
        <taxon>Bifidobacteriales</taxon>
        <taxon>Bifidobacteriaceae</taxon>
        <taxon>Galliscardovia</taxon>
    </lineage>
</organism>
<dbReference type="EMBL" id="BMDH01000002">
    <property type="protein sequence ID" value="GGI14289.1"/>
    <property type="molecule type" value="Genomic_DNA"/>
</dbReference>
<comment type="caution">
    <text evidence="3">The sequence shown here is derived from an EMBL/GenBank/DDBJ whole genome shotgun (WGS) entry which is preliminary data.</text>
</comment>
<feature type="compositionally biased region" description="Low complexity" evidence="1">
    <location>
        <begin position="49"/>
        <end position="82"/>
    </location>
</feature>
<feature type="region of interest" description="Disordered" evidence="1">
    <location>
        <begin position="1"/>
        <end position="183"/>
    </location>
</feature>
<feature type="compositionally biased region" description="Polar residues" evidence="1">
    <location>
        <begin position="1"/>
        <end position="26"/>
    </location>
</feature>
<evidence type="ECO:0000313" key="3">
    <source>
        <dbReference type="EMBL" id="GGI14289.1"/>
    </source>
</evidence>
<dbReference type="GO" id="GO:0005886">
    <property type="term" value="C:plasma membrane"/>
    <property type="evidence" value="ECO:0007669"/>
    <property type="project" value="TreeGrafter"/>
</dbReference>
<dbReference type="RefSeq" id="WP_188355178.1">
    <property type="nucleotide sequence ID" value="NZ_BMDH01000002.1"/>
</dbReference>
<feature type="transmembrane region" description="Helical" evidence="2">
    <location>
        <begin position="258"/>
        <end position="275"/>
    </location>
</feature>
<keyword evidence="4" id="KW-1185">Reference proteome</keyword>
<reference evidence="3" key="1">
    <citation type="journal article" date="2014" name="Int. J. Syst. Evol. Microbiol.">
        <title>Complete genome sequence of Corynebacterium casei LMG S-19264T (=DSM 44701T), isolated from a smear-ripened cheese.</title>
        <authorList>
            <consortium name="US DOE Joint Genome Institute (JGI-PGF)"/>
            <person name="Walter F."/>
            <person name="Albersmeier A."/>
            <person name="Kalinowski J."/>
            <person name="Ruckert C."/>
        </authorList>
    </citation>
    <scope>NUCLEOTIDE SEQUENCE</scope>
    <source>
        <strain evidence="3">CCM 8606</strain>
    </source>
</reference>
<keyword evidence="2" id="KW-0812">Transmembrane</keyword>
<name>A0A8J3AK56_9BIFI</name>
<feature type="compositionally biased region" description="Pro residues" evidence="1">
    <location>
        <begin position="165"/>
        <end position="177"/>
    </location>
</feature>
<dbReference type="PANTHER" id="PTHR34980">
    <property type="entry name" value="INNER MEMBRANE PROTEIN-RELATED-RELATED"/>
    <property type="match status" value="1"/>
</dbReference>
<keyword evidence="2" id="KW-0472">Membrane</keyword>